<dbReference type="EMBL" id="BJXX01000175">
    <property type="protein sequence ID" value="GEN36280.1"/>
    <property type="molecule type" value="Genomic_DNA"/>
</dbReference>
<dbReference type="Pfam" id="PF01810">
    <property type="entry name" value="LysE"/>
    <property type="match status" value="1"/>
</dbReference>
<organism evidence="7 8">
    <name type="scientific">Aneurinibacillus danicus</name>
    <dbReference type="NCBI Taxonomy" id="267746"/>
    <lineage>
        <taxon>Bacteria</taxon>
        <taxon>Bacillati</taxon>
        <taxon>Bacillota</taxon>
        <taxon>Bacilli</taxon>
        <taxon>Bacillales</taxon>
        <taxon>Paenibacillaceae</taxon>
        <taxon>Aneurinibacillus group</taxon>
        <taxon>Aneurinibacillus</taxon>
    </lineage>
</organism>
<evidence type="ECO:0000313" key="7">
    <source>
        <dbReference type="EMBL" id="GEN36280.1"/>
    </source>
</evidence>
<keyword evidence="3 6" id="KW-0812">Transmembrane</keyword>
<evidence type="ECO:0000256" key="4">
    <source>
        <dbReference type="ARBA" id="ARBA00022989"/>
    </source>
</evidence>
<comment type="caution">
    <text evidence="7">The sequence shown here is derived from an EMBL/GenBank/DDBJ whole genome shotgun (WGS) entry which is preliminary data.</text>
</comment>
<evidence type="ECO:0000256" key="6">
    <source>
        <dbReference type="SAM" id="Phobius"/>
    </source>
</evidence>
<keyword evidence="2" id="KW-1003">Cell membrane</keyword>
<feature type="transmembrane region" description="Helical" evidence="6">
    <location>
        <begin position="139"/>
        <end position="163"/>
    </location>
</feature>
<evidence type="ECO:0000256" key="1">
    <source>
        <dbReference type="ARBA" id="ARBA00004651"/>
    </source>
</evidence>
<evidence type="ECO:0000256" key="2">
    <source>
        <dbReference type="ARBA" id="ARBA00022475"/>
    </source>
</evidence>
<feature type="transmembrane region" description="Helical" evidence="6">
    <location>
        <begin position="36"/>
        <end position="62"/>
    </location>
</feature>
<dbReference type="AlphaFoldDB" id="A0A511VBH4"/>
<dbReference type="GO" id="GO:0015171">
    <property type="term" value="F:amino acid transmembrane transporter activity"/>
    <property type="evidence" value="ECO:0007669"/>
    <property type="project" value="TreeGrafter"/>
</dbReference>
<dbReference type="OrthoDB" id="9784202at2"/>
<dbReference type="PANTHER" id="PTHR30086">
    <property type="entry name" value="ARGININE EXPORTER PROTEIN ARGO"/>
    <property type="match status" value="1"/>
</dbReference>
<dbReference type="Proteomes" id="UP000321157">
    <property type="component" value="Unassembled WGS sequence"/>
</dbReference>
<dbReference type="PANTHER" id="PTHR30086:SF20">
    <property type="entry name" value="ARGININE EXPORTER PROTEIN ARGO-RELATED"/>
    <property type="match status" value="1"/>
</dbReference>
<feature type="transmembrane region" description="Helical" evidence="6">
    <location>
        <begin position="69"/>
        <end position="87"/>
    </location>
</feature>
<keyword evidence="4 6" id="KW-1133">Transmembrane helix</keyword>
<accession>A0A511VBH4</accession>
<dbReference type="GO" id="GO:0005886">
    <property type="term" value="C:plasma membrane"/>
    <property type="evidence" value="ECO:0007669"/>
    <property type="project" value="UniProtKB-SubCell"/>
</dbReference>
<comment type="subcellular location">
    <subcellularLocation>
        <location evidence="1">Cell membrane</location>
        <topology evidence="1">Multi-pass membrane protein</topology>
    </subcellularLocation>
</comment>
<name>A0A511VBH4_9BACL</name>
<keyword evidence="5 6" id="KW-0472">Membrane</keyword>
<dbReference type="RefSeq" id="WP_146811921.1">
    <property type="nucleotide sequence ID" value="NZ_BJXX01000175.1"/>
</dbReference>
<dbReference type="InterPro" id="IPR001123">
    <property type="entry name" value="LeuE-type"/>
</dbReference>
<evidence type="ECO:0000256" key="5">
    <source>
        <dbReference type="ARBA" id="ARBA00023136"/>
    </source>
</evidence>
<reference evidence="7 8" key="1">
    <citation type="submission" date="2019-07" db="EMBL/GenBank/DDBJ databases">
        <title>Whole genome shotgun sequence of Aneurinibacillus danicus NBRC 102444.</title>
        <authorList>
            <person name="Hosoyama A."/>
            <person name="Uohara A."/>
            <person name="Ohji S."/>
            <person name="Ichikawa N."/>
        </authorList>
    </citation>
    <scope>NUCLEOTIDE SEQUENCE [LARGE SCALE GENOMIC DNA]</scope>
    <source>
        <strain evidence="7 8">NBRC 102444</strain>
    </source>
</reference>
<evidence type="ECO:0000313" key="8">
    <source>
        <dbReference type="Proteomes" id="UP000321157"/>
    </source>
</evidence>
<protein>
    <submittedName>
        <fullName evidence="7">Lysine transporter LysE</fullName>
    </submittedName>
</protein>
<keyword evidence="8" id="KW-1185">Reference proteome</keyword>
<evidence type="ECO:0000256" key="3">
    <source>
        <dbReference type="ARBA" id="ARBA00022692"/>
    </source>
</evidence>
<gene>
    <name evidence="7" type="primary">rhtB</name>
    <name evidence="7" type="ORF">ADA01nite_37400</name>
</gene>
<sequence>MITFVLVVLALFLIPGPAVMLTLARSISGGRRIGIYTGIGIAVGDLIHTLALTLGLSAILMTSALAFEVVKYLGAAYLFYLGVRAFLEKSAGIHMPSVQRIDSHRAFRQAVLTEVLNPKTALFFLSFLPQFVQPEDGQVIIQLLVLGLTFVTLSIFYTTLLAFTAGSLGQWLSQHQGIARWQGKIMGFIYSGLGVQIALQHQD</sequence>
<dbReference type="PIRSF" id="PIRSF006324">
    <property type="entry name" value="LeuE"/>
    <property type="match status" value="1"/>
</dbReference>
<proteinExistence type="predicted"/>